<dbReference type="Proteomes" id="UP000325313">
    <property type="component" value="Unassembled WGS sequence"/>
</dbReference>
<dbReference type="InterPro" id="IPR022357">
    <property type="entry name" value="MIP_CS"/>
</dbReference>
<evidence type="ECO:0008006" key="14">
    <source>
        <dbReference type="Google" id="ProtNLM"/>
    </source>
</evidence>
<evidence type="ECO:0000256" key="8">
    <source>
        <dbReference type="ARBA" id="ARBA00034651"/>
    </source>
</evidence>
<evidence type="ECO:0000256" key="10">
    <source>
        <dbReference type="SAM" id="MobiDB-lite"/>
    </source>
</evidence>
<comment type="similarity">
    <text evidence="2 9">Belongs to the MIP/aquaporin (TC 1.A.8) family.</text>
</comment>
<dbReference type="Pfam" id="PF00230">
    <property type="entry name" value="MIP"/>
    <property type="match status" value="1"/>
</dbReference>
<dbReference type="Gene3D" id="1.20.1080.10">
    <property type="entry name" value="Glycerol uptake facilitator protein"/>
    <property type="match status" value="1"/>
</dbReference>
<dbReference type="GO" id="GO:0015254">
    <property type="term" value="F:glycerol channel activity"/>
    <property type="evidence" value="ECO:0007669"/>
    <property type="project" value="TreeGrafter"/>
</dbReference>
<evidence type="ECO:0000256" key="2">
    <source>
        <dbReference type="ARBA" id="ARBA00006175"/>
    </source>
</evidence>
<dbReference type="InterPro" id="IPR023271">
    <property type="entry name" value="Aquaporin-like"/>
</dbReference>
<dbReference type="PRINTS" id="PR00783">
    <property type="entry name" value="MINTRINSICP"/>
</dbReference>
<organism evidence="12 13">
    <name type="scientific">Puccinia graminis f. sp. tritici</name>
    <dbReference type="NCBI Taxonomy" id="56615"/>
    <lineage>
        <taxon>Eukaryota</taxon>
        <taxon>Fungi</taxon>
        <taxon>Dikarya</taxon>
        <taxon>Basidiomycota</taxon>
        <taxon>Pucciniomycotina</taxon>
        <taxon>Pucciniomycetes</taxon>
        <taxon>Pucciniales</taxon>
        <taxon>Pucciniaceae</taxon>
        <taxon>Puccinia</taxon>
    </lineage>
</organism>
<feature type="transmembrane region" description="Helical" evidence="11">
    <location>
        <begin position="266"/>
        <end position="287"/>
    </location>
</feature>
<evidence type="ECO:0000313" key="13">
    <source>
        <dbReference type="Proteomes" id="UP000325313"/>
    </source>
</evidence>
<keyword evidence="3 9" id="KW-0813">Transport</keyword>
<evidence type="ECO:0000313" key="12">
    <source>
        <dbReference type="EMBL" id="KAA1134156.1"/>
    </source>
</evidence>
<feature type="transmembrane region" description="Helical" evidence="11">
    <location>
        <begin position="101"/>
        <end position="118"/>
    </location>
</feature>
<gene>
    <name evidence="12" type="ORF">PGTUg99_030322</name>
</gene>
<dbReference type="GO" id="GO:0015250">
    <property type="term" value="F:water channel activity"/>
    <property type="evidence" value="ECO:0007669"/>
    <property type="project" value="TreeGrafter"/>
</dbReference>
<evidence type="ECO:0000256" key="5">
    <source>
        <dbReference type="ARBA" id="ARBA00022737"/>
    </source>
</evidence>
<keyword evidence="4 9" id="KW-0812">Transmembrane</keyword>
<feature type="transmembrane region" description="Helical" evidence="11">
    <location>
        <begin position="317"/>
        <end position="337"/>
    </location>
</feature>
<dbReference type="SUPFAM" id="SSF81338">
    <property type="entry name" value="Aquaporin-like"/>
    <property type="match status" value="1"/>
</dbReference>
<evidence type="ECO:0000256" key="4">
    <source>
        <dbReference type="ARBA" id="ARBA00022692"/>
    </source>
</evidence>
<evidence type="ECO:0000256" key="9">
    <source>
        <dbReference type="RuleBase" id="RU000477"/>
    </source>
</evidence>
<comment type="caution">
    <text evidence="12">The sequence shown here is derived from an EMBL/GenBank/DDBJ whole genome shotgun (WGS) entry which is preliminary data.</text>
</comment>
<keyword evidence="5" id="KW-0677">Repeat</keyword>
<evidence type="ECO:0000256" key="3">
    <source>
        <dbReference type="ARBA" id="ARBA00022448"/>
    </source>
</evidence>
<dbReference type="InterPro" id="IPR050363">
    <property type="entry name" value="MIP/Aquaporin"/>
</dbReference>
<feature type="transmembrane region" description="Helical" evidence="11">
    <location>
        <begin position="236"/>
        <end position="254"/>
    </location>
</feature>
<dbReference type="CDD" id="cd00333">
    <property type="entry name" value="MIP"/>
    <property type="match status" value="1"/>
</dbReference>
<dbReference type="GO" id="GO:0005886">
    <property type="term" value="C:plasma membrane"/>
    <property type="evidence" value="ECO:0007669"/>
    <property type="project" value="TreeGrafter"/>
</dbReference>
<dbReference type="PANTHER" id="PTHR43829">
    <property type="entry name" value="AQUAPORIN OR AQUAGLYCEROPORIN RELATED"/>
    <property type="match status" value="1"/>
</dbReference>
<name>A0A5B0S7N4_PUCGR</name>
<dbReference type="PROSITE" id="PS00221">
    <property type="entry name" value="MIP"/>
    <property type="match status" value="1"/>
</dbReference>
<sequence>MPSNATEPHNSTKLPIPDLPEVGHTVDYEDTPRSEGSRRHYAGNHHPTEGDGLVLRFKSLTRVFWAEFFGTAILALFGTAANNQVALSNSSAVSNAPAGTYISVAFGWALAVMLGVYVSGGVSGGHINPAITLAMAIFRGFPWKKVPIYWAAQLTGSVTGAALTYWNYRHAIDLFEGGGGARTIEKTGGLFFTSKLILFLQRIDHLKYINTLIFLQRVILFFILDPLPYVSNFNCFYNEFLMTALLMIFVVAVGDEGNTAPPKNMGPIIIFWVVFGLASTLGMQTSFSLNPARDLGPRLVTWFAGYGSHVWSVRSHYWFVVAILGPVCGAIVGAFIYDFFIATNQVTCTLHGNNSFPPFLAKFLPAKRNRQEQLNGLESGQA</sequence>
<dbReference type="InterPro" id="IPR000425">
    <property type="entry name" value="MIP"/>
</dbReference>
<comment type="catalytic activity">
    <reaction evidence="8">
        <text>H2O(in) = H2O(out)</text>
        <dbReference type="Rhea" id="RHEA:29667"/>
        <dbReference type="ChEBI" id="CHEBI:15377"/>
    </reaction>
</comment>
<feature type="region of interest" description="Disordered" evidence="10">
    <location>
        <begin position="1"/>
        <end position="45"/>
    </location>
</feature>
<feature type="compositionally biased region" description="Polar residues" evidence="10">
    <location>
        <begin position="1"/>
        <end position="13"/>
    </location>
</feature>
<keyword evidence="7 11" id="KW-0472">Membrane</keyword>
<evidence type="ECO:0000256" key="7">
    <source>
        <dbReference type="ARBA" id="ARBA00023136"/>
    </source>
</evidence>
<evidence type="ECO:0000256" key="1">
    <source>
        <dbReference type="ARBA" id="ARBA00004141"/>
    </source>
</evidence>
<proteinExistence type="inferred from homology"/>
<feature type="transmembrane region" description="Helical" evidence="11">
    <location>
        <begin position="63"/>
        <end position="81"/>
    </location>
</feature>
<protein>
    <recommendedName>
        <fullName evidence="14">Aquaporin</fullName>
    </recommendedName>
</protein>
<dbReference type="PANTHER" id="PTHR43829:SF9">
    <property type="entry name" value="AQUAPORIN-9"/>
    <property type="match status" value="1"/>
</dbReference>
<dbReference type="EMBL" id="VDEP01000069">
    <property type="protein sequence ID" value="KAA1134156.1"/>
    <property type="molecule type" value="Genomic_DNA"/>
</dbReference>
<feature type="compositionally biased region" description="Basic and acidic residues" evidence="10">
    <location>
        <begin position="24"/>
        <end position="38"/>
    </location>
</feature>
<dbReference type="AlphaFoldDB" id="A0A5B0S7N4"/>
<evidence type="ECO:0000256" key="11">
    <source>
        <dbReference type="SAM" id="Phobius"/>
    </source>
</evidence>
<comment type="subcellular location">
    <subcellularLocation>
        <location evidence="1">Membrane</location>
        <topology evidence="1">Multi-pass membrane protein</topology>
    </subcellularLocation>
</comment>
<reference evidence="12 13" key="1">
    <citation type="submission" date="2019-05" db="EMBL/GenBank/DDBJ databases">
        <title>Emergence of the Ug99 lineage of the wheat stem rust pathogen through somatic hybridization.</title>
        <authorList>
            <person name="Li F."/>
            <person name="Upadhyaya N.M."/>
            <person name="Sperschneider J."/>
            <person name="Matny O."/>
            <person name="Nguyen-Phuc H."/>
            <person name="Mago R."/>
            <person name="Raley C."/>
            <person name="Miller M.E."/>
            <person name="Silverstein K.A.T."/>
            <person name="Henningsen E."/>
            <person name="Hirsch C.D."/>
            <person name="Visser B."/>
            <person name="Pretorius Z.A."/>
            <person name="Steffenson B.J."/>
            <person name="Schwessinger B."/>
            <person name="Dodds P.N."/>
            <person name="Figueroa M."/>
        </authorList>
    </citation>
    <scope>NUCLEOTIDE SEQUENCE [LARGE SCALE GENOMIC DNA]</scope>
    <source>
        <strain evidence="12 13">Ug99</strain>
    </source>
</reference>
<feature type="transmembrane region" description="Helical" evidence="11">
    <location>
        <begin position="205"/>
        <end position="224"/>
    </location>
</feature>
<evidence type="ECO:0000256" key="6">
    <source>
        <dbReference type="ARBA" id="ARBA00022989"/>
    </source>
</evidence>
<accession>A0A5B0S7N4</accession>
<keyword evidence="6 11" id="KW-1133">Transmembrane helix</keyword>